<feature type="domain" description="DNA2/NAM7 helicase-like C-terminal" evidence="4">
    <location>
        <begin position="102"/>
        <end position="278"/>
    </location>
</feature>
<evidence type="ECO:0000259" key="3">
    <source>
        <dbReference type="Pfam" id="PF13086"/>
    </source>
</evidence>
<dbReference type="GO" id="GO:0005737">
    <property type="term" value="C:cytoplasm"/>
    <property type="evidence" value="ECO:0007669"/>
    <property type="project" value="UniProtKB-SubCell"/>
</dbReference>
<comment type="caution">
    <text evidence="5">The sequence shown here is derived from an EMBL/GenBank/DDBJ whole genome shotgun (WGS) entry which is preliminary data.</text>
</comment>
<feature type="domain" description="DNA2/NAM7 helicase helicase" evidence="3">
    <location>
        <begin position="12"/>
        <end position="82"/>
    </location>
</feature>
<dbReference type="InterPro" id="IPR041677">
    <property type="entry name" value="DNA2/NAM7_AAA_11"/>
</dbReference>
<dbReference type="InterPro" id="IPR027417">
    <property type="entry name" value="P-loop_NTPase"/>
</dbReference>
<organism evidence="5 6">
    <name type="scientific">Haematococcus lacustris</name>
    <name type="common">Green alga</name>
    <name type="synonym">Haematococcus pluvialis</name>
    <dbReference type="NCBI Taxonomy" id="44745"/>
    <lineage>
        <taxon>Eukaryota</taxon>
        <taxon>Viridiplantae</taxon>
        <taxon>Chlorophyta</taxon>
        <taxon>core chlorophytes</taxon>
        <taxon>Chlorophyceae</taxon>
        <taxon>CS clade</taxon>
        <taxon>Chlamydomonadales</taxon>
        <taxon>Haematococcaceae</taxon>
        <taxon>Haematococcus</taxon>
    </lineage>
</organism>
<evidence type="ECO:0000313" key="5">
    <source>
        <dbReference type="EMBL" id="GFH22869.1"/>
    </source>
</evidence>
<evidence type="ECO:0000259" key="4">
    <source>
        <dbReference type="Pfam" id="PF13087"/>
    </source>
</evidence>
<evidence type="ECO:0000313" key="6">
    <source>
        <dbReference type="Proteomes" id="UP000485058"/>
    </source>
</evidence>
<accession>A0A699ZT66</accession>
<dbReference type="InterPro" id="IPR047187">
    <property type="entry name" value="SF1_C_Upf1"/>
</dbReference>
<dbReference type="CDD" id="cd18808">
    <property type="entry name" value="SF1_C_Upf1"/>
    <property type="match status" value="1"/>
</dbReference>
<evidence type="ECO:0000256" key="1">
    <source>
        <dbReference type="ARBA" id="ARBA00004496"/>
    </source>
</evidence>
<dbReference type="Gene3D" id="3.40.50.300">
    <property type="entry name" value="P-loop containing nucleotide triphosphate hydrolases"/>
    <property type="match status" value="2"/>
</dbReference>
<keyword evidence="6" id="KW-1185">Reference proteome</keyword>
<dbReference type="EMBL" id="BLLF01002141">
    <property type="protein sequence ID" value="GFH22869.1"/>
    <property type="molecule type" value="Genomic_DNA"/>
</dbReference>
<dbReference type="InterPro" id="IPR041679">
    <property type="entry name" value="DNA2/NAM7-like_C"/>
</dbReference>
<reference evidence="5 6" key="1">
    <citation type="submission" date="2020-02" db="EMBL/GenBank/DDBJ databases">
        <title>Draft genome sequence of Haematococcus lacustris strain NIES-144.</title>
        <authorList>
            <person name="Morimoto D."/>
            <person name="Nakagawa S."/>
            <person name="Yoshida T."/>
            <person name="Sawayama S."/>
        </authorList>
    </citation>
    <scope>NUCLEOTIDE SEQUENCE [LARGE SCALE GENOMIC DNA]</scope>
    <source>
        <strain evidence="5 6">NIES-144</strain>
    </source>
</reference>
<evidence type="ECO:0000256" key="2">
    <source>
        <dbReference type="ARBA" id="ARBA00022490"/>
    </source>
</evidence>
<proteinExistence type="predicted"/>
<dbReference type="GO" id="GO:0004386">
    <property type="term" value="F:helicase activity"/>
    <property type="evidence" value="ECO:0007669"/>
    <property type="project" value="InterPro"/>
</dbReference>
<dbReference type="SUPFAM" id="SSF52540">
    <property type="entry name" value="P-loop containing nucleoside triphosphate hydrolases"/>
    <property type="match status" value="1"/>
</dbReference>
<dbReference type="Proteomes" id="UP000485058">
    <property type="component" value="Unassembled WGS sequence"/>
</dbReference>
<keyword evidence="2" id="KW-0963">Cytoplasm</keyword>
<comment type="subcellular location">
    <subcellularLocation>
        <location evidence="1">Cytoplasm</location>
    </subcellularLocation>
</comment>
<protein>
    <submittedName>
        <fullName evidence="5">C2H2-type domain-containing protein</fullName>
    </submittedName>
</protein>
<dbReference type="Pfam" id="PF13087">
    <property type="entry name" value="AAA_12"/>
    <property type="match status" value="1"/>
</dbReference>
<name>A0A699ZT66_HAELA</name>
<dbReference type="Pfam" id="PF13086">
    <property type="entry name" value="AAA_11"/>
    <property type="match status" value="1"/>
</dbReference>
<dbReference type="PANTHER" id="PTHR45418">
    <property type="entry name" value="CANCER/TESTIS ANTIGEN 55"/>
    <property type="match status" value="1"/>
</dbReference>
<dbReference type="PANTHER" id="PTHR45418:SF1">
    <property type="entry name" value="CANCER_TESTIS ANTIGEN 55"/>
    <property type="match status" value="1"/>
</dbReference>
<gene>
    <name evidence="5" type="ORF">HaLaN_20391</name>
</gene>
<dbReference type="AlphaFoldDB" id="A0A699ZT66"/>
<sequence>MPDKERIMDKYIRVVAVTCLMAAKLHAQGVPAGHFTHIFIDEAGHAEEPLTLAATAGLLAADSTARLVLAGDPQQLGPIILSPLAQRYGLAVSAMERLISSAPYAASGQEGSLVYNSTFVTKLITNYRSHPCILRLPNALFYMNDLVVGADMSVTHGCVGKMGFKGLEGRGLERSNLNFPIIFHHVVGKDEREGNSPSWFNIQEVALVGKYVDALLRMKANRLTPLDIGCITAYRKQVQRIRVVTSKASPEIKVGSVEEFQGQERRAIIMSTVRSSVEHLEFDTKHR</sequence>